<name>A0A6S6TT48_9BACT</name>
<dbReference type="PROSITE" id="PS51186">
    <property type="entry name" value="GNAT"/>
    <property type="match status" value="1"/>
</dbReference>
<evidence type="ECO:0000259" key="1">
    <source>
        <dbReference type="PROSITE" id="PS51186"/>
    </source>
</evidence>
<dbReference type="EMBL" id="CACVAX010000060">
    <property type="protein sequence ID" value="CAA6822515.1"/>
    <property type="molecule type" value="Genomic_DNA"/>
</dbReference>
<proteinExistence type="predicted"/>
<protein>
    <recommendedName>
        <fullName evidence="1">N-acetyltransferase domain-containing protein</fullName>
    </recommendedName>
</protein>
<sequence length="172" mass="20085">MNYEFTTQKLIVKQWHSFNPTELNQPDLIDIINDMLEPDITVTFSMMWRGNYDRERTESWIKERDTESKTLLAIDKTTKDAIGVINFFKVGDRSKGIKLRVGYFVSKVMWSKGFATELMEGFTHWCRENNISTIFAGVEPHNIASIRVLEKNNFSNEKTEVNGRTLLFVYNT</sequence>
<dbReference type="InterPro" id="IPR000182">
    <property type="entry name" value="GNAT_dom"/>
</dbReference>
<dbReference type="Gene3D" id="3.40.630.30">
    <property type="match status" value="1"/>
</dbReference>
<dbReference type="GO" id="GO:0016747">
    <property type="term" value="F:acyltransferase activity, transferring groups other than amino-acyl groups"/>
    <property type="evidence" value="ECO:0007669"/>
    <property type="project" value="InterPro"/>
</dbReference>
<dbReference type="PANTHER" id="PTHR43792">
    <property type="entry name" value="GNAT FAMILY, PUTATIVE (AFU_ORTHOLOGUE AFUA_3G00765)-RELATED-RELATED"/>
    <property type="match status" value="1"/>
</dbReference>
<dbReference type="InterPro" id="IPR016181">
    <property type="entry name" value="Acyl_CoA_acyltransferase"/>
</dbReference>
<evidence type="ECO:0000313" key="2">
    <source>
        <dbReference type="EMBL" id="CAA6822515.1"/>
    </source>
</evidence>
<dbReference type="SUPFAM" id="SSF55729">
    <property type="entry name" value="Acyl-CoA N-acyltransferases (Nat)"/>
    <property type="match status" value="1"/>
</dbReference>
<accession>A0A6S6TT48</accession>
<feature type="domain" description="N-acetyltransferase" evidence="1">
    <location>
        <begin position="30"/>
        <end position="172"/>
    </location>
</feature>
<dbReference type="InterPro" id="IPR051531">
    <property type="entry name" value="N-acetyltransferase"/>
</dbReference>
<dbReference type="AlphaFoldDB" id="A0A6S6TT48"/>
<gene>
    <name evidence="2" type="ORF">HELGO_WM9682</name>
</gene>
<reference evidence="2" key="1">
    <citation type="submission" date="2020-01" db="EMBL/GenBank/DDBJ databases">
        <authorList>
            <person name="Meier V. D."/>
            <person name="Meier V D."/>
        </authorList>
    </citation>
    <scope>NUCLEOTIDE SEQUENCE</scope>
    <source>
        <strain evidence="2">HLG_WM_MAG_04</strain>
    </source>
</reference>
<organism evidence="2">
    <name type="scientific">uncultured Sulfurovum sp</name>
    <dbReference type="NCBI Taxonomy" id="269237"/>
    <lineage>
        <taxon>Bacteria</taxon>
        <taxon>Pseudomonadati</taxon>
        <taxon>Campylobacterota</taxon>
        <taxon>Epsilonproteobacteria</taxon>
        <taxon>Campylobacterales</taxon>
        <taxon>Sulfurovaceae</taxon>
        <taxon>Sulfurovum</taxon>
        <taxon>environmental samples</taxon>
    </lineage>
</organism>
<dbReference type="Pfam" id="PF13302">
    <property type="entry name" value="Acetyltransf_3"/>
    <property type="match status" value="1"/>
</dbReference>